<dbReference type="Proteomes" id="UP000215059">
    <property type="component" value="Unassembled WGS sequence"/>
</dbReference>
<evidence type="ECO:0000256" key="1">
    <source>
        <dbReference type="SAM" id="MobiDB-lite"/>
    </source>
</evidence>
<accession>A0A235FCL3</accession>
<reference evidence="2 3" key="1">
    <citation type="submission" date="2017-07" db="EMBL/GenBank/DDBJ databases">
        <title>Fictibacillus sp. nov. GDSW-R2A3 Genome sequencing and assembly.</title>
        <authorList>
            <person name="Mayilraj S."/>
        </authorList>
    </citation>
    <scope>NUCLEOTIDE SEQUENCE [LARGE SCALE GENOMIC DNA]</scope>
    <source>
        <strain evidence="2 3">GDSW-R2A3</strain>
    </source>
</reference>
<evidence type="ECO:0000313" key="2">
    <source>
        <dbReference type="EMBL" id="OYD58962.1"/>
    </source>
</evidence>
<protein>
    <recommendedName>
        <fullName evidence="4">Metal-binding protein</fullName>
    </recommendedName>
</protein>
<organism evidence="2 3">
    <name type="scientific">Fictibacillus aquaticus</name>
    <dbReference type="NCBI Taxonomy" id="2021314"/>
    <lineage>
        <taxon>Bacteria</taxon>
        <taxon>Bacillati</taxon>
        <taxon>Bacillota</taxon>
        <taxon>Bacilli</taxon>
        <taxon>Bacillales</taxon>
        <taxon>Fictibacillaceae</taxon>
        <taxon>Fictibacillus</taxon>
    </lineage>
</organism>
<dbReference type="InterPro" id="IPR003772">
    <property type="entry name" value="YceD"/>
</dbReference>
<dbReference type="OrthoDB" id="9790372at2"/>
<sequence length="173" mass="19585">MKWSLQELKNFYRKPLNFEEQADASGVLEKDPEIRSISPVHVKGHADVNQQKATFYMTIEGKMVLPCANTLADVEFPFSVKTTEIFVLNPDFPAVGDEDNLHKVDGHYLDLLPIVEEHILLEKPLKITAVGVDEGPAPNTGKGWQRITEEERNNRVDPRLAGLAKFFDQDENK</sequence>
<evidence type="ECO:0000313" key="3">
    <source>
        <dbReference type="Proteomes" id="UP000215059"/>
    </source>
</evidence>
<keyword evidence="3" id="KW-1185">Reference proteome</keyword>
<name>A0A235FCL3_9BACL</name>
<gene>
    <name evidence="2" type="ORF">CGZ90_03405</name>
</gene>
<comment type="caution">
    <text evidence="2">The sequence shown here is derived from an EMBL/GenBank/DDBJ whole genome shotgun (WGS) entry which is preliminary data.</text>
</comment>
<dbReference type="RefSeq" id="WP_094250922.1">
    <property type="nucleotide sequence ID" value="NZ_JBHLXL010000001.1"/>
</dbReference>
<evidence type="ECO:0008006" key="4">
    <source>
        <dbReference type="Google" id="ProtNLM"/>
    </source>
</evidence>
<dbReference type="EMBL" id="NOII01000001">
    <property type="protein sequence ID" value="OYD58962.1"/>
    <property type="molecule type" value="Genomic_DNA"/>
</dbReference>
<dbReference type="AlphaFoldDB" id="A0A235FCL3"/>
<proteinExistence type="predicted"/>
<dbReference type="Pfam" id="PF02620">
    <property type="entry name" value="YceD"/>
    <property type="match status" value="1"/>
</dbReference>
<feature type="region of interest" description="Disordered" evidence="1">
    <location>
        <begin position="132"/>
        <end position="153"/>
    </location>
</feature>